<feature type="binding site" evidence="17">
    <location>
        <begin position="421"/>
        <end position="425"/>
    </location>
    <ligand>
        <name>AMP</name>
        <dbReference type="ChEBI" id="CHEBI:456215"/>
    </ligand>
</feature>
<dbReference type="EC" id="4.2.1.136" evidence="19"/>
<evidence type="ECO:0000256" key="14">
    <source>
        <dbReference type="ARBA" id="ARBA00025153"/>
    </source>
</evidence>
<accession>A0A8J8SGZ5</accession>
<feature type="binding site" evidence="18">
    <location>
        <position position="162"/>
    </location>
    <ligand>
        <name>(6S)-NADPHX</name>
        <dbReference type="ChEBI" id="CHEBI:64076"/>
    </ligand>
</feature>
<dbReference type="PROSITE" id="PS51385">
    <property type="entry name" value="YJEF_N"/>
    <property type="match status" value="1"/>
</dbReference>
<comment type="catalytic activity">
    <reaction evidence="1 18 19">
        <text>(6R)-NADHX = (6S)-NADHX</text>
        <dbReference type="Rhea" id="RHEA:32215"/>
        <dbReference type="ChEBI" id="CHEBI:64074"/>
        <dbReference type="ChEBI" id="CHEBI:64075"/>
        <dbReference type="EC" id="5.1.99.6"/>
    </reaction>
</comment>
<feature type="binding site" evidence="17">
    <location>
        <position position="450"/>
    </location>
    <ligand>
        <name>AMP</name>
        <dbReference type="ChEBI" id="CHEBI:456215"/>
    </ligand>
</feature>
<feature type="domain" description="YjeF C-terminal" evidence="20">
    <location>
        <begin position="229"/>
        <end position="508"/>
    </location>
</feature>
<dbReference type="NCBIfam" id="TIGR00197">
    <property type="entry name" value="yjeF_nterm"/>
    <property type="match status" value="1"/>
</dbReference>
<evidence type="ECO:0000256" key="16">
    <source>
        <dbReference type="ARBA" id="ARBA00049209"/>
    </source>
</evidence>
<gene>
    <name evidence="17" type="primary">nnrD</name>
    <name evidence="18" type="synonym">nnrE</name>
    <name evidence="22" type="ORF">HZI73_11580</name>
</gene>
<dbReference type="Gene3D" id="3.40.50.10260">
    <property type="entry name" value="YjeF N-terminal domain"/>
    <property type="match status" value="1"/>
</dbReference>
<dbReference type="PANTHER" id="PTHR12592">
    <property type="entry name" value="ATP-DEPENDENT (S)-NAD(P)H-HYDRATE DEHYDRATASE FAMILY MEMBER"/>
    <property type="match status" value="1"/>
</dbReference>
<dbReference type="NCBIfam" id="TIGR00196">
    <property type="entry name" value="yjeF_cterm"/>
    <property type="match status" value="1"/>
</dbReference>
<dbReference type="InterPro" id="IPR000631">
    <property type="entry name" value="CARKD"/>
</dbReference>
<keyword evidence="12 17" id="KW-0456">Lyase</keyword>
<dbReference type="InterPro" id="IPR029056">
    <property type="entry name" value="Ribokinase-like"/>
</dbReference>
<keyword evidence="7 17" id="KW-0067">ATP-binding</keyword>
<keyword evidence="13" id="KW-0511">Multifunctional enzyme</keyword>
<reference evidence="22" key="1">
    <citation type="submission" date="2020-07" db="EMBL/GenBank/DDBJ databases">
        <title>Vallitalea pronyensis genome.</title>
        <authorList>
            <person name="Postec A."/>
        </authorList>
    </citation>
    <scope>NUCLEOTIDE SEQUENCE</scope>
    <source>
        <strain evidence="22">FatNI3</strain>
    </source>
</reference>
<dbReference type="PROSITE" id="PS51383">
    <property type="entry name" value="YJEF_C_3"/>
    <property type="match status" value="1"/>
</dbReference>
<evidence type="ECO:0000259" key="20">
    <source>
        <dbReference type="PROSITE" id="PS51383"/>
    </source>
</evidence>
<dbReference type="GO" id="GO:0046496">
    <property type="term" value="P:nicotinamide nucleotide metabolic process"/>
    <property type="evidence" value="ECO:0007669"/>
    <property type="project" value="UniProtKB-UniRule"/>
</dbReference>
<comment type="function">
    <text evidence="14 19">Bifunctional enzyme that catalyzes the epimerization of the S- and R-forms of NAD(P)HX and the dehydration of the S-form of NAD(P)HX at the expense of ADP, which is converted to AMP. This allows the repair of both epimers of NAD(P)HX, a damaged form of NAD(P)H that is a result of enzymatic or heat-dependent hydration.</text>
</comment>
<evidence type="ECO:0000256" key="2">
    <source>
        <dbReference type="ARBA" id="ARBA00000909"/>
    </source>
</evidence>
<dbReference type="HAMAP" id="MF_01966">
    <property type="entry name" value="NADHX_epimerase"/>
    <property type="match status" value="1"/>
</dbReference>
<dbReference type="EC" id="5.1.99.6" evidence="19"/>
<name>A0A8J8SGZ5_9FIRM</name>
<feature type="binding site" evidence="17">
    <location>
        <position position="451"/>
    </location>
    <ligand>
        <name>(6S)-NADPHX</name>
        <dbReference type="ChEBI" id="CHEBI:64076"/>
    </ligand>
</feature>
<evidence type="ECO:0000256" key="15">
    <source>
        <dbReference type="ARBA" id="ARBA00048238"/>
    </source>
</evidence>
<dbReference type="KEGG" id="vpy:HZI73_11580"/>
<keyword evidence="5 18" id="KW-0479">Metal-binding</keyword>
<evidence type="ECO:0000256" key="19">
    <source>
        <dbReference type="PIRNR" id="PIRNR017184"/>
    </source>
</evidence>
<keyword evidence="11 18" id="KW-0413">Isomerase</keyword>
<keyword evidence="8 17" id="KW-0521">NADP</keyword>
<protein>
    <recommendedName>
        <fullName evidence="19">Bifunctional NAD(P)H-hydrate repair enzyme</fullName>
    </recommendedName>
    <alternativeName>
        <fullName evidence="19">Nicotinamide nucleotide repair protein</fullName>
    </alternativeName>
    <domain>
        <recommendedName>
            <fullName evidence="19">ADP-dependent (S)-NAD(P)H-hydrate dehydratase</fullName>
            <ecNumber evidence="19">4.2.1.136</ecNumber>
        </recommendedName>
        <alternativeName>
            <fullName evidence="19">ADP-dependent NAD(P)HX dehydratase</fullName>
        </alternativeName>
    </domain>
    <domain>
        <recommendedName>
            <fullName evidence="19">NAD(P)H-hydrate epimerase</fullName>
            <ecNumber evidence="19">5.1.99.6</ecNumber>
        </recommendedName>
    </domain>
</protein>
<feature type="domain" description="YjeF N-terminal" evidence="21">
    <location>
        <begin position="9"/>
        <end position="219"/>
    </location>
</feature>
<dbReference type="GO" id="GO:0052855">
    <property type="term" value="F:ADP-dependent NAD(P)H-hydrate dehydratase activity"/>
    <property type="evidence" value="ECO:0007669"/>
    <property type="project" value="UniProtKB-UniRule"/>
</dbReference>
<evidence type="ECO:0000256" key="1">
    <source>
        <dbReference type="ARBA" id="ARBA00000013"/>
    </source>
</evidence>
<keyword evidence="9 18" id="KW-0630">Potassium</keyword>
<feature type="binding site" evidence="17">
    <location>
        <position position="264"/>
    </location>
    <ligand>
        <name>(6S)-NADPHX</name>
        <dbReference type="ChEBI" id="CHEBI:64076"/>
    </ligand>
</feature>
<dbReference type="CDD" id="cd01171">
    <property type="entry name" value="YXKO-related"/>
    <property type="match status" value="1"/>
</dbReference>
<dbReference type="InterPro" id="IPR017953">
    <property type="entry name" value="Carbohydrate_kinase_pred_CS"/>
</dbReference>
<comment type="cofactor">
    <cofactor evidence="17">
        <name>Mg(2+)</name>
        <dbReference type="ChEBI" id="CHEBI:18420"/>
    </cofactor>
</comment>
<evidence type="ECO:0000256" key="17">
    <source>
        <dbReference type="HAMAP-Rule" id="MF_01965"/>
    </source>
</evidence>
<evidence type="ECO:0000256" key="3">
    <source>
        <dbReference type="ARBA" id="ARBA00006001"/>
    </source>
</evidence>
<evidence type="ECO:0000256" key="6">
    <source>
        <dbReference type="ARBA" id="ARBA00022741"/>
    </source>
</evidence>
<dbReference type="GO" id="GO:0052856">
    <property type="term" value="F:NAD(P)HX epimerase activity"/>
    <property type="evidence" value="ECO:0007669"/>
    <property type="project" value="UniProtKB-UniRule"/>
</dbReference>
<feature type="binding site" evidence="18">
    <location>
        <begin position="57"/>
        <end position="61"/>
    </location>
    <ligand>
        <name>(6S)-NADPHX</name>
        <dbReference type="ChEBI" id="CHEBI:64076"/>
    </ligand>
</feature>
<evidence type="ECO:0000256" key="4">
    <source>
        <dbReference type="ARBA" id="ARBA00009524"/>
    </source>
</evidence>
<comment type="similarity">
    <text evidence="4 19">In the C-terminal section; belongs to the NnrD/CARKD family.</text>
</comment>
<comment type="catalytic activity">
    <reaction evidence="2 18 19">
        <text>(6R)-NADPHX = (6S)-NADPHX</text>
        <dbReference type="Rhea" id="RHEA:32227"/>
        <dbReference type="ChEBI" id="CHEBI:64076"/>
        <dbReference type="ChEBI" id="CHEBI:64077"/>
        <dbReference type="EC" id="5.1.99.6"/>
    </reaction>
</comment>
<comment type="catalytic activity">
    <reaction evidence="16 17 19">
        <text>(6S)-NADPHX + ADP = AMP + phosphate + NADPH + H(+)</text>
        <dbReference type="Rhea" id="RHEA:32235"/>
        <dbReference type="ChEBI" id="CHEBI:15378"/>
        <dbReference type="ChEBI" id="CHEBI:43474"/>
        <dbReference type="ChEBI" id="CHEBI:57783"/>
        <dbReference type="ChEBI" id="CHEBI:64076"/>
        <dbReference type="ChEBI" id="CHEBI:456215"/>
        <dbReference type="ChEBI" id="CHEBI:456216"/>
        <dbReference type="EC" id="4.2.1.136"/>
    </reaction>
</comment>
<evidence type="ECO:0000259" key="21">
    <source>
        <dbReference type="PROSITE" id="PS51385"/>
    </source>
</evidence>
<dbReference type="GO" id="GO:0046872">
    <property type="term" value="F:metal ion binding"/>
    <property type="evidence" value="ECO:0007669"/>
    <property type="project" value="UniProtKB-UniRule"/>
</dbReference>
<dbReference type="InterPro" id="IPR030677">
    <property type="entry name" value="Nnr"/>
</dbReference>
<keyword evidence="6 17" id="KW-0547">Nucleotide-binding</keyword>
<dbReference type="InterPro" id="IPR036652">
    <property type="entry name" value="YjeF_N_dom_sf"/>
</dbReference>
<feature type="binding site" evidence="17">
    <location>
        <position position="333"/>
    </location>
    <ligand>
        <name>(6S)-NADPHX</name>
        <dbReference type="ChEBI" id="CHEBI:64076"/>
    </ligand>
</feature>
<feature type="binding site" evidence="18">
    <location>
        <position position="129"/>
    </location>
    <ligand>
        <name>K(+)</name>
        <dbReference type="ChEBI" id="CHEBI:29103"/>
    </ligand>
</feature>
<comment type="similarity">
    <text evidence="17">Belongs to the NnrD/CARKD family.</text>
</comment>
<feature type="binding site" evidence="17">
    <location>
        <position position="384"/>
    </location>
    <ligand>
        <name>(6S)-NADPHX</name>
        <dbReference type="ChEBI" id="CHEBI:64076"/>
    </ligand>
</feature>
<evidence type="ECO:0000256" key="9">
    <source>
        <dbReference type="ARBA" id="ARBA00022958"/>
    </source>
</evidence>
<dbReference type="GO" id="GO:0110051">
    <property type="term" value="P:metabolite repair"/>
    <property type="evidence" value="ECO:0007669"/>
    <property type="project" value="TreeGrafter"/>
</dbReference>
<dbReference type="PROSITE" id="PS01050">
    <property type="entry name" value="YJEF_C_2"/>
    <property type="match status" value="1"/>
</dbReference>
<comment type="function">
    <text evidence="17">Catalyzes the dehydration of the S-form of NAD(P)HX at the expense of ADP, which is converted to AMP. Together with NAD(P)HX epimerase, which catalyzes the epimerization of the S- and R-forms, the enzyme allows the repair of both epimers of NAD(P)HX, a damaged form of NAD(P)H that is a result of enzymatic or heat-dependent hydration.</text>
</comment>
<evidence type="ECO:0000256" key="12">
    <source>
        <dbReference type="ARBA" id="ARBA00023239"/>
    </source>
</evidence>
<evidence type="ECO:0000313" key="23">
    <source>
        <dbReference type="Proteomes" id="UP000683246"/>
    </source>
</evidence>
<comment type="subunit">
    <text evidence="17">Homotetramer.</text>
</comment>
<dbReference type="AlphaFoldDB" id="A0A8J8SGZ5"/>
<dbReference type="GO" id="GO:0005524">
    <property type="term" value="F:ATP binding"/>
    <property type="evidence" value="ECO:0007669"/>
    <property type="project" value="UniProtKB-UniRule"/>
</dbReference>
<dbReference type="Gene3D" id="3.40.1190.20">
    <property type="match status" value="1"/>
</dbReference>
<dbReference type="EMBL" id="CP058649">
    <property type="protein sequence ID" value="QUI22887.1"/>
    <property type="molecule type" value="Genomic_DNA"/>
</dbReference>
<keyword evidence="23" id="KW-1185">Reference proteome</keyword>
<sequence length="508" mass="54832">MEVVKGHEMRDIDRYTIEELELPGPVLMENAAMAVVSETINQVREAKRVVICCGVGNNGGDGFAIARILQCNHVQVSIAIIGDYEKIQGDAYTNFQVARNLEIPMIACRTEDDLADLAQLLSCADVIYDAIFGTGLSRHITGIYEQAIHCINQSNAYIIAVDTPSGVHVDTGQILGMAIRANRTITFCLPKVGLLLHPGTDYTGELVVADIGIPDKSIRYVKPSMMLMDDHMCKHLLPKRKQESHKGTYGKTLMIAGTSNMAGAAVMTTLAAYRAGTGLVKVFIEENVAHTIPSCVPEAIVETYCRGEFLSKVDKEKLIANLEWADAVAIGPGLGNDSITRELLECVLRYYHKTLVIDADGLGSLSLDKAILDTASCDIIITPHLGEMARLTRSTVEEVSKDIIGVAQAFSKQYNLVCVLKSARTIITSPEDDTCINVYGNAGMATAGSGDVLTGIIVSLIAQGLKPYDGALLGVYLHSKAGDCAKKNLGEYGLMATDVIRHLPDVMK</sequence>
<dbReference type="Pfam" id="PF03853">
    <property type="entry name" value="YjeF_N"/>
    <property type="match status" value="1"/>
</dbReference>
<organism evidence="22 23">
    <name type="scientific">Vallitalea pronyensis</name>
    <dbReference type="NCBI Taxonomy" id="1348613"/>
    <lineage>
        <taxon>Bacteria</taxon>
        <taxon>Bacillati</taxon>
        <taxon>Bacillota</taxon>
        <taxon>Clostridia</taxon>
        <taxon>Lachnospirales</taxon>
        <taxon>Vallitaleaceae</taxon>
        <taxon>Vallitalea</taxon>
    </lineage>
</organism>
<comment type="function">
    <text evidence="18">Catalyzes the epimerization of the S- and R-forms of NAD(P)HX, a damaged form of NAD(P)H that is a result of enzymatic or heat-dependent hydration. This is a prerequisite for the S-specific NAD(P)H-hydrate dehydratase to allow the repair of both epimers of NAD(P)HX.</text>
</comment>
<dbReference type="HAMAP" id="MF_01965">
    <property type="entry name" value="NADHX_dehydratase"/>
    <property type="match status" value="1"/>
</dbReference>
<evidence type="ECO:0000256" key="10">
    <source>
        <dbReference type="ARBA" id="ARBA00023027"/>
    </source>
</evidence>
<dbReference type="RefSeq" id="WP_212698382.1">
    <property type="nucleotide sequence ID" value="NZ_CP058649.1"/>
</dbReference>
<dbReference type="InterPro" id="IPR004443">
    <property type="entry name" value="YjeF_N_dom"/>
</dbReference>
<dbReference type="SUPFAM" id="SSF53613">
    <property type="entry name" value="Ribokinase-like"/>
    <property type="match status" value="1"/>
</dbReference>
<evidence type="ECO:0000256" key="11">
    <source>
        <dbReference type="ARBA" id="ARBA00023235"/>
    </source>
</evidence>
<comment type="similarity">
    <text evidence="18">Belongs to the NnrE/AIBP family.</text>
</comment>
<evidence type="ECO:0000256" key="18">
    <source>
        <dbReference type="HAMAP-Rule" id="MF_01966"/>
    </source>
</evidence>
<feature type="binding site" evidence="18">
    <location>
        <begin position="133"/>
        <end position="139"/>
    </location>
    <ligand>
        <name>(6S)-NADPHX</name>
        <dbReference type="ChEBI" id="CHEBI:64076"/>
    </ligand>
</feature>
<dbReference type="Proteomes" id="UP000683246">
    <property type="component" value="Chromosome"/>
</dbReference>
<dbReference type="PROSITE" id="PS01049">
    <property type="entry name" value="YJEF_C_1"/>
    <property type="match status" value="1"/>
</dbReference>
<feature type="binding site" evidence="18">
    <location>
        <position position="144"/>
    </location>
    <ligand>
        <name>(6S)-NADPHX</name>
        <dbReference type="ChEBI" id="CHEBI:64076"/>
    </ligand>
</feature>
<evidence type="ECO:0000256" key="7">
    <source>
        <dbReference type="ARBA" id="ARBA00022840"/>
    </source>
</evidence>
<dbReference type="SUPFAM" id="SSF64153">
    <property type="entry name" value="YjeF N-terminal domain-like"/>
    <property type="match status" value="1"/>
</dbReference>
<keyword evidence="10 17" id="KW-0520">NAD</keyword>
<evidence type="ECO:0000256" key="13">
    <source>
        <dbReference type="ARBA" id="ARBA00023268"/>
    </source>
</evidence>
<dbReference type="PANTHER" id="PTHR12592:SF0">
    <property type="entry name" value="ATP-DEPENDENT (S)-NAD(P)H-HYDRATE DEHYDRATASE"/>
    <property type="match status" value="1"/>
</dbReference>
<feature type="binding site" evidence="18">
    <location>
        <position position="58"/>
    </location>
    <ligand>
        <name>K(+)</name>
        <dbReference type="ChEBI" id="CHEBI:29103"/>
    </ligand>
</feature>
<feature type="binding site" evidence="18">
    <location>
        <position position="165"/>
    </location>
    <ligand>
        <name>K(+)</name>
        <dbReference type="ChEBI" id="CHEBI:29103"/>
    </ligand>
</feature>
<evidence type="ECO:0000313" key="22">
    <source>
        <dbReference type="EMBL" id="QUI22887.1"/>
    </source>
</evidence>
<comment type="catalytic activity">
    <reaction evidence="15 17 19">
        <text>(6S)-NADHX + ADP = AMP + phosphate + NADH + H(+)</text>
        <dbReference type="Rhea" id="RHEA:32223"/>
        <dbReference type="ChEBI" id="CHEBI:15378"/>
        <dbReference type="ChEBI" id="CHEBI:43474"/>
        <dbReference type="ChEBI" id="CHEBI:57945"/>
        <dbReference type="ChEBI" id="CHEBI:64074"/>
        <dbReference type="ChEBI" id="CHEBI:456215"/>
        <dbReference type="ChEBI" id="CHEBI:456216"/>
        <dbReference type="EC" id="4.2.1.136"/>
    </reaction>
</comment>
<comment type="cofactor">
    <cofactor evidence="18 19">
        <name>K(+)</name>
        <dbReference type="ChEBI" id="CHEBI:29103"/>
    </cofactor>
    <text evidence="18 19">Binds 1 potassium ion per subunit.</text>
</comment>
<comment type="similarity">
    <text evidence="3 19">In the N-terminal section; belongs to the NnrE/AIBP family.</text>
</comment>
<dbReference type="PIRSF" id="PIRSF017184">
    <property type="entry name" value="Nnr"/>
    <property type="match status" value="1"/>
</dbReference>
<evidence type="ECO:0000256" key="8">
    <source>
        <dbReference type="ARBA" id="ARBA00022857"/>
    </source>
</evidence>
<dbReference type="Pfam" id="PF01256">
    <property type="entry name" value="Carb_kinase"/>
    <property type="match status" value="1"/>
</dbReference>
<evidence type="ECO:0000256" key="5">
    <source>
        <dbReference type="ARBA" id="ARBA00022723"/>
    </source>
</evidence>
<proteinExistence type="inferred from homology"/>